<dbReference type="RefSeq" id="WP_045284753.1">
    <property type="nucleotide sequence ID" value="NZ_JZYX01000006.1"/>
</dbReference>
<dbReference type="AlphaFoldDB" id="A0A0F1BEC6"/>
<dbReference type="PATRIC" id="fig|1619248.3.peg.4170"/>
<reference evidence="2 3" key="1">
    <citation type="submission" date="2015-03" db="EMBL/GenBank/DDBJ databases">
        <authorList>
            <person name="McCorrison J."/>
            <person name="Sanka R."/>
            <person name="Adams M."/>
            <person name="Brinkac L."/>
            <person name="Nierman W."/>
            <person name="Sutton G."/>
            <person name="Nelson K."/>
            <person name="Kiedrowski L."/>
            <person name="Guerrero D."/>
            <person name="Bonomo R."/>
        </authorList>
    </citation>
    <scope>NUCLEOTIDE SEQUENCE [LARGE SCALE GENOMIC DNA]</scope>
    <source>
        <strain evidence="2 3">35699</strain>
    </source>
</reference>
<dbReference type="EMBL" id="JZYX01000006">
    <property type="protein sequence ID" value="KJN31445.1"/>
    <property type="molecule type" value="Genomic_DNA"/>
</dbReference>
<evidence type="ECO:0000256" key="1">
    <source>
        <dbReference type="SAM" id="Phobius"/>
    </source>
</evidence>
<proteinExistence type="predicted"/>
<evidence type="ECO:0000313" key="2">
    <source>
        <dbReference type="EMBL" id="KJN31445.1"/>
    </source>
</evidence>
<dbReference type="Proteomes" id="UP000033352">
    <property type="component" value="Unassembled WGS sequence"/>
</dbReference>
<keyword evidence="1" id="KW-0472">Membrane</keyword>
<sequence length="69" mass="7869">MLEGFYFWKNKNGTATTMHIVPFLLVVVMLLSGAGAGYWYYFIKLPSDELLARQQAAQKIRGEIKTVQD</sequence>
<gene>
    <name evidence="2" type="ORF">SS37_03860</name>
</gene>
<accession>A0A0F1BEC6</accession>
<name>A0A0F1BEC6_9ENTR</name>
<comment type="caution">
    <text evidence="2">The sequence shown here is derived from an EMBL/GenBank/DDBJ whole genome shotgun (WGS) entry which is preliminary data.</text>
</comment>
<keyword evidence="1" id="KW-1133">Transmembrane helix</keyword>
<evidence type="ECO:0000313" key="3">
    <source>
        <dbReference type="Proteomes" id="UP000033352"/>
    </source>
</evidence>
<keyword evidence="1" id="KW-0812">Transmembrane</keyword>
<organism evidence="2 3">
    <name type="scientific">Enterobacter sichuanensis</name>
    <dbReference type="NCBI Taxonomy" id="2071710"/>
    <lineage>
        <taxon>Bacteria</taxon>
        <taxon>Pseudomonadati</taxon>
        <taxon>Pseudomonadota</taxon>
        <taxon>Gammaproteobacteria</taxon>
        <taxon>Enterobacterales</taxon>
        <taxon>Enterobacteriaceae</taxon>
        <taxon>Enterobacter</taxon>
        <taxon>Enterobacter cloacae complex</taxon>
    </lineage>
</organism>
<feature type="transmembrane region" description="Helical" evidence="1">
    <location>
        <begin position="20"/>
        <end position="43"/>
    </location>
</feature>
<protein>
    <submittedName>
        <fullName evidence="2">Uncharacterized protein</fullName>
    </submittedName>
</protein>